<dbReference type="AlphaFoldDB" id="A0A1I9G5U7"/>
<protein>
    <submittedName>
        <fullName evidence="1">Bm13213</fullName>
    </submittedName>
</protein>
<organism evidence="1">
    <name type="scientific">Brugia malayi</name>
    <name type="common">Filarial nematode worm</name>
    <dbReference type="NCBI Taxonomy" id="6279"/>
    <lineage>
        <taxon>Eukaryota</taxon>
        <taxon>Metazoa</taxon>
        <taxon>Ecdysozoa</taxon>
        <taxon>Nematoda</taxon>
        <taxon>Chromadorea</taxon>
        <taxon>Rhabditida</taxon>
        <taxon>Spirurina</taxon>
        <taxon>Spiruromorpha</taxon>
        <taxon>Filarioidea</taxon>
        <taxon>Onchocercidae</taxon>
        <taxon>Brugia</taxon>
    </lineage>
</organism>
<proteinExistence type="predicted"/>
<dbReference type="EMBL" id="LN857024">
    <property type="protein sequence ID" value="CDQ02198.1"/>
    <property type="molecule type" value="Genomic_DNA"/>
</dbReference>
<accession>A0A1I9G5U7</accession>
<reference evidence="1" key="2">
    <citation type="submission" date="2012-12" db="EMBL/GenBank/DDBJ databases">
        <authorList>
            <consortium name="WormBase Consortium"/>
            <person name="Ghedin E."/>
            <person name="Paulini M."/>
        </authorList>
    </citation>
    <scope>NUCLEOTIDE SEQUENCE</scope>
    <source>
        <strain evidence="1">FR3</strain>
    </source>
</reference>
<gene>
    <name evidence="1" type="primary">Bm13213</name>
    <name evidence="1" type="ORF">BM_Bm13213</name>
</gene>
<reference evidence="1" key="1">
    <citation type="journal article" date="2007" name="Science">
        <title>Draft genome of the filarial nematode parasite Brugia malayi.</title>
        <authorList>
            <person name="Ghedin E."/>
            <person name="Wang S."/>
            <person name="Spiro D."/>
            <person name="Caler E."/>
            <person name="Zhao Q."/>
            <person name="Crabtree J."/>
            <person name="Allen J.E."/>
            <person name="Delcher A.L."/>
            <person name="Guiliano D.B."/>
            <person name="Miranda-Saavedra D."/>
            <person name="Angiuoli S.V."/>
            <person name="Creasy T."/>
            <person name="Amedeo P."/>
            <person name="Haas B."/>
            <person name="El-Sayed N.M."/>
            <person name="Wortman J.R."/>
            <person name="Feldblyum T."/>
            <person name="Tallon L."/>
            <person name="Schatz M."/>
            <person name="Shumway M."/>
            <person name="Koo H."/>
            <person name="Salzberg S.L."/>
            <person name="Schobel S."/>
            <person name="Pertea M."/>
            <person name="Pop M."/>
            <person name="White O."/>
            <person name="Barton G.J."/>
            <person name="Carlow C.K."/>
            <person name="Crawford M.J."/>
            <person name="Daub J."/>
            <person name="Dimmic M.W."/>
            <person name="Estes C.F."/>
            <person name="Foster J.M."/>
            <person name="Ganatra M."/>
            <person name="Gregory W.F."/>
            <person name="Johnson N.M."/>
            <person name="Jin J."/>
            <person name="Komuniecki R."/>
            <person name="Korf I."/>
            <person name="Kumar S."/>
            <person name="Laney S."/>
            <person name="Li B.W."/>
            <person name="Li W."/>
            <person name="Lindblom T.H."/>
            <person name="Lustigman S."/>
            <person name="Ma D."/>
            <person name="Maina C.V."/>
            <person name="Martin D.M."/>
            <person name="McCarter J.P."/>
            <person name="McReynolds L."/>
            <person name="Mitreva M."/>
            <person name="Nutman T.B."/>
            <person name="Parkinson J."/>
            <person name="Peregrin-Alvarez J.M."/>
            <person name="Poole C."/>
            <person name="Ren Q."/>
            <person name="Saunders L."/>
            <person name="Sluder A.E."/>
            <person name="Smith K."/>
            <person name="Stanke M."/>
            <person name="Unnasch T.R."/>
            <person name="Ware J."/>
            <person name="Wei A.D."/>
            <person name="Weil G."/>
            <person name="Williams D.J."/>
            <person name="Zhang Y."/>
            <person name="Williams S.A."/>
            <person name="Fraser-Liggett C."/>
            <person name="Slatko B."/>
            <person name="Blaxter M.L."/>
            <person name="Scott A.L."/>
        </authorList>
    </citation>
    <scope>NUCLEOTIDE SEQUENCE</scope>
    <source>
        <strain evidence="1">FR3</strain>
    </source>
</reference>
<evidence type="ECO:0000313" key="1">
    <source>
        <dbReference type="EMBL" id="CDQ02198.1"/>
    </source>
</evidence>
<name>A0A1I9G5U7_BRUMA</name>
<sequence length="33" mass="3885">MSEPHLPERNLEFIARTLFRSDTKEWLVLGSVL</sequence>